<name>A0A6J7WFS4_9CAUD</name>
<feature type="compositionally biased region" description="Pro residues" evidence="1">
    <location>
        <begin position="79"/>
        <end position="94"/>
    </location>
</feature>
<feature type="region of interest" description="Disordered" evidence="1">
    <location>
        <begin position="72"/>
        <end position="94"/>
    </location>
</feature>
<reference evidence="2" key="1">
    <citation type="submission" date="2020-05" db="EMBL/GenBank/DDBJ databases">
        <authorList>
            <person name="Chiriac C."/>
            <person name="Salcher M."/>
            <person name="Ghai R."/>
            <person name="Kavagutti S V."/>
        </authorList>
    </citation>
    <scope>NUCLEOTIDE SEQUENCE</scope>
</reference>
<evidence type="ECO:0000313" key="2">
    <source>
        <dbReference type="EMBL" id="CAB5214142.1"/>
    </source>
</evidence>
<protein>
    <submittedName>
        <fullName evidence="2">Uncharacterized protein</fullName>
    </submittedName>
</protein>
<gene>
    <name evidence="2" type="ORF">UFOVP193_26</name>
</gene>
<dbReference type="EMBL" id="LR798240">
    <property type="protein sequence ID" value="CAB5214142.1"/>
    <property type="molecule type" value="Genomic_DNA"/>
</dbReference>
<sequence length="94" mass="9876">MKEMIIFAAGIAVGLWVSTAEAQTYVITNPQGYSQGTVQIQGNQGQIVNNAGRVTQSVTVYPNQVVTPSGYAVGTPSYTVPPSPLSPPSPRVLQ</sequence>
<evidence type="ECO:0000256" key="1">
    <source>
        <dbReference type="SAM" id="MobiDB-lite"/>
    </source>
</evidence>
<accession>A0A6J7WFS4</accession>
<proteinExistence type="predicted"/>
<organism evidence="2">
    <name type="scientific">uncultured Caudovirales phage</name>
    <dbReference type="NCBI Taxonomy" id="2100421"/>
    <lineage>
        <taxon>Viruses</taxon>
        <taxon>Duplodnaviria</taxon>
        <taxon>Heunggongvirae</taxon>
        <taxon>Uroviricota</taxon>
        <taxon>Caudoviricetes</taxon>
        <taxon>Peduoviridae</taxon>
        <taxon>Maltschvirus</taxon>
        <taxon>Maltschvirus maltsch</taxon>
    </lineage>
</organism>